<evidence type="ECO:0000256" key="2">
    <source>
        <dbReference type="ARBA" id="ARBA00022475"/>
    </source>
</evidence>
<evidence type="ECO:0000256" key="1">
    <source>
        <dbReference type="ARBA" id="ARBA00004401"/>
    </source>
</evidence>
<comment type="caution">
    <text evidence="10">The sequence shown here is derived from an EMBL/GenBank/DDBJ whole genome shotgun (WGS) entry which is preliminary data.</text>
</comment>
<name>A0A1J5SUZ9_9ZZZZ</name>
<proteinExistence type="inferred from homology"/>
<evidence type="ECO:0000256" key="6">
    <source>
        <dbReference type="ARBA" id="ARBA00023186"/>
    </source>
</evidence>
<comment type="subcellular location">
    <subcellularLocation>
        <location evidence="1">Cell membrane</location>
        <topology evidence="1">Single-pass type II membrane protein</topology>
    </subcellularLocation>
</comment>
<comment type="similarity">
    <text evidence="7">Belongs to the YfgM family.</text>
</comment>
<keyword evidence="5" id="KW-0472">Membrane</keyword>
<evidence type="ECO:0000259" key="9">
    <source>
        <dbReference type="Pfam" id="PF09976"/>
    </source>
</evidence>
<accession>A0A1J5SUZ9</accession>
<dbReference type="AlphaFoldDB" id="A0A1J5SUZ9"/>
<dbReference type="InterPro" id="IPR018704">
    <property type="entry name" value="SecYEG/CpoB_TPR"/>
</dbReference>
<dbReference type="PANTHER" id="PTHR38035">
    <property type="entry name" value="UPF0070 PROTEIN YFGM"/>
    <property type="match status" value="1"/>
</dbReference>
<feature type="domain" description="Ancillary SecYEG translocon subunit/Cell division coordinator CpoB TPR" evidence="9">
    <location>
        <begin position="15"/>
        <end position="207"/>
    </location>
</feature>
<evidence type="ECO:0000256" key="4">
    <source>
        <dbReference type="ARBA" id="ARBA00022989"/>
    </source>
</evidence>
<organism evidence="10">
    <name type="scientific">mine drainage metagenome</name>
    <dbReference type="NCBI Taxonomy" id="410659"/>
    <lineage>
        <taxon>unclassified sequences</taxon>
        <taxon>metagenomes</taxon>
        <taxon>ecological metagenomes</taxon>
    </lineage>
</organism>
<keyword evidence="3" id="KW-0812">Transmembrane</keyword>
<dbReference type="EMBL" id="MLJW01000017">
    <property type="protein sequence ID" value="OIR12345.1"/>
    <property type="molecule type" value="Genomic_DNA"/>
</dbReference>
<dbReference type="PIRSF" id="PIRSF006170">
    <property type="entry name" value="YfgM"/>
    <property type="match status" value="1"/>
</dbReference>
<dbReference type="Gene3D" id="1.25.40.10">
    <property type="entry name" value="Tetratricopeptide repeat domain"/>
    <property type="match status" value="1"/>
</dbReference>
<dbReference type="InterPro" id="IPR011990">
    <property type="entry name" value="TPR-like_helical_dom_sf"/>
</dbReference>
<evidence type="ECO:0000256" key="7">
    <source>
        <dbReference type="ARBA" id="ARBA00024197"/>
    </source>
</evidence>
<keyword evidence="4" id="KW-1133">Transmembrane helix</keyword>
<dbReference type="InterPro" id="IPR026039">
    <property type="entry name" value="YfgM"/>
</dbReference>
<dbReference type="GO" id="GO:0005886">
    <property type="term" value="C:plasma membrane"/>
    <property type="evidence" value="ECO:0007669"/>
    <property type="project" value="UniProtKB-SubCell"/>
</dbReference>
<evidence type="ECO:0000256" key="5">
    <source>
        <dbReference type="ARBA" id="ARBA00023136"/>
    </source>
</evidence>
<dbReference type="Pfam" id="PF09976">
    <property type="entry name" value="TPR_21"/>
    <property type="match status" value="1"/>
</dbReference>
<reference evidence="10" key="1">
    <citation type="submission" date="2016-10" db="EMBL/GenBank/DDBJ databases">
        <title>Sequence of Gallionella enrichment culture.</title>
        <authorList>
            <person name="Poehlein A."/>
            <person name="Muehling M."/>
            <person name="Daniel R."/>
        </authorList>
    </citation>
    <scope>NUCLEOTIDE SEQUENCE</scope>
</reference>
<evidence type="ECO:0000256" key="3">
    <source>
        <dbReference type="ARBA" id="ARBA00022692"/>
    </source>
</evidence>
<gene>
    <name evidence="10" type="ORF">GALL_60440</name>
</gene>
<evidence type="ECO:0000313" key="10">
    <source>
        <dbReference type="EMBL" id="OIR12345.1"/>
    </source>
</evidence>
<keyword evidence="6" id="KW-0143">Chaperone</keyword>
<dbReference type="PANTHER" id="PTHR38035:SF1">
    <property type="entry name" value="ANCILLARY SECYEG TRANSLOCON SUBUNIT"/>
    <property type="match status" value="1"/>
</dbReference>
<keyword evidence="2" id="KW-1003">Cell membrane</keyword>
<dbReference type="SUPFAM" id="SSF48452">
    <property type="entry name" value="TPR-like"/>
    <property type="match status" value="1"/>
</dbReference>
<evidence type="ECO:0000256" key="8">
    <source>
        <dbReference type="ARBA" id="ARBA00024235"/>
    </source>
</evidence>
<protein>
    <recommendedName>
        <fullName evidence="8">Ancillary SecYEG translocon subunit</fullName>
    </recommendedName>
</protein>
<sequence>MAYDLEEQEQLDEFKAWWKQYGKMLSNLALSALVGYAAFQGWSYYQHKQSIAASTQYQELVVTDTKDLKAIQAKSAVLMDKFSSTPYAGRAALYAAKANYQANEVKSAKAQLEWTIKNATESAAVAIARLQLANILAEEKDFDGALKMLDAQHDAGFDGLFADLKGDIFAALGKSDEAKAAYKQALTKLDAQGKYRVVTQRKLEALG</sequence>
<dbReference type="GO" id="GO:0044877">
    <property type="term" value="F:protein-containing complex binding"/>
    <property type="evidence" value="ECO:0007669"/>
    <property type="project" value="InterPro"/>
</dbReference>